<comment type="subcellular location">
    <subcellularLocation>
        <location evidence="1">Cell membrane</location>
        <topology evidence="1">Multi-pass membrane protein</topology>
    </subcellularLocation>
</comment>
<dbReference type="InterPro" id="IPR017871">
    <property type="entry name" value="ABC_transporter-like_CS"/>
</dbReference>
<evidence type="ECO:0000256" key="10">
    <source>
        <dbReference type="SAM" id="MobiDB-lite"/>
    </source>
</evidence>
<dbReference type="PROSITE" id="PS50893">
    <property type="entry name" value="ABC_TRANSPORTER_2"/>
    <property type="match status" value="1"/>
</dbReference>
<evidence type="ECO:0000256" key="9">
    <source>
        <dbReference type="ARBA" id="ARBA00061644"/>
    </source>
</evidence>
<dbReference type="EMBL" id="VYTZ01000016">
    <property type="protein sequence ID" value="KAA9374488.1"/>
    <property type="molecule type" value="Genomic_DNA"/>
</dbReference>
<evidence type="ECO:0000256" key="5">
    <source>
        <dbReference type="ARBA" id="ARBA00022741"/>
    </source>
</evidence>
<keyword evidence="7 11" id="KW-1133">Transmembrane helix</keyword>
<dbReference type="InterPro" id="IPR003593">
    <property type="entry name" value="AAA+_ATPase"/>
</dbReference>
<dbReference type="InterPro" id="IPR011527">
    <property type="entry name" value="ABC1_TM_dom"/>
</dbReference>
<dbReference type="SMART" id="SM00382">
    <property type="entry name" value="AAA"/>
    <property type="match status" value="1"/>
</dbReference>
<dbReference type="PROSITE" id="PS00211">
    <property type="entry name" value="ABC_TRANSPORTER_1"/>
    <property type="match status" value="1"/>
</dbReference>
<evidence type="ECO:0000313" key="15">
    <source>
        <dbReference type="Proteomes" id="UP000327011"/>
    </source>
</evidence>
<dbReference type="Pfam" id="PF00664">
    <property type="entry name" value="ABC_membrane"/>
    <property type="match status" value="1"/>
</dbReference>
<dbReference type="Gene3D" id="1.20.1560.10">
    <property type="entry name" value="ABC transporter type 1, transmembrane domain"/>
    <property type="match status" value="1"/>
</dbReference>
<dbReference type="FunFam" id="3.40.50.300:FF:000299">
    <property type="entry name" value="ABC transporter ATP-binding protein/permease"/>
    <property type="match status" value="1"/>
</dbReference>
<dbReference type="RefSeq" id="WP_150938949.1">
    <property type="nucleotide sequence ID" value="NZ_VYTZ01000016.1"/>
</dbReference>
<reference evidence="14 15" key="1">
    <citation type="submission" date="2019-09" db="EMBL/GenBank/DDBJ databases">
        <title>Screening of Novel Bioactive Compounds from Soil-Associated.</title>
        <authorList>
            <person name="Gong X."/>
        </authorList>
    </citation>
    <scope>NUCLEOTIDE SEQUENCE [LARGE SCALE GENOMIC DNA]</scope>
    <source>
        <strain evidence="14 15">Gxj-6</strain>
    </source>
</reference>
<feature type="transmembrane region" description="Helical" evidence="11">
    <location>
        <begin position="79"/>
        <end position="102"/>
    </location>
</feature>
<evidence type="ECO:0000313" key="14">
    <source>
        <dbReference type="EMBL" id="KAA9374488.1"/>
    </source>
</evidence>
<feature type="transmembrane region" description="Helical" evidence="11">
    <location>
        <begin position="39"/>
        <end position="59"/>
    </location>
</feature>
<dbReference type="PANTHER" id="PTHR43394:SF1">
    <property type="entry name" value="ATP-BINDING CASSETTE SUB-FAMILY B MEMBER 10, MITOCHONDRIAL"/>
    <property type="match status" value="1"/>
</dbReference>
<dbReference type="InterPro" id="IPR036640">
    <property type="entry name" value="ABC1_TM_sf"/>
</dbReference>
<evidence type="ECO:0000259" key="13">
    <source>
        <dbReference type="PROSITE" id="PS50929"/>
    </source>
</evidence>
<evidence type="ECO:0000256" key="6">
    <source>
        <dbReference type="ARBA" id="ARBA00022840"/>
    </source>
</evidence>
<evidence type="ECO:0000256" key="2">
    <source>
        <dbReference type="ARBA" id="ARBA00022448"/>
    </source>
</evidence>
<feature type="transmembrane region" description="Helical" evidence="11">
    <location>
        <begin position="158"/>
        <end position="179"/>
    </location>
</feature>
<dbReference type="GO" id="GO:0015421">
    <property type="term" value="F:ABC-type oligopeptide transporter activity"/>
    <property type="evidence" value="ECO:0007669"/>
    <property type="project" value="TreeGrafter"/>
</dbReference>
<dbReference type="CDD" id="cd18550">
    <property type="entry name" value="ABC_6TM_exporter_like"/>
    <property type="match status" value="1"/>
</dbReference>
<evidence type="ECO:0000256" key="11">
    <source>
        <dbReference type="SAM" id="Phobius"/>
    </source>
</evidence>
<protein>
    <submittedName>
        <fullName evidence="14">ABC transporter ATP-binding protein</fullName>
    </submittedName>
</protein>
<dbReference type="SUPFAM" id="SSF90123">
    <property type="entry name" value="ABC transporter transmembrane region"/>
    <property type="match status" value="1"/>
</dbReference>
<keyword evidence="8 11" id="KW-0472">Membrane</keyword>
<dbReference type="SUPFAM" id="SSF52540">
    <property type="entry name" value="P-loop containing nucleoside triphosphate hydrolases"/>
    <property type="match status" value="1"/>
</dbReference>
<dbReference type="Proteomes" id="UP000327011">
    <property type="component" value="Unassembled WGS sequence"/>
</dbReference>
<keyword evidence="3" id="KW-1003">Cell membrane</keyword>
<dbReference type="AlphaFoldDB" id="A0A5J5JU72"/>
<feature type="domain" description="ABC transmembrane type-1" evidence="13">
    <location>
        <begin position="44"/>
        <end position="328"/>
    </location>
</feature>
<dbReference type="Gene3D" id="3.40.50.300">
    <property type="entry name" value="P-loop containing nucleotide triphosphate hydrolases"/>
    <property type="match status" value="1"/>
</dbReference>
<evidence type="ECO:0000256" key="1">
    <source>
        <dbReference type="ARBA" id="ARBA00004651"/>
    </source>
</evidence>
<organism evidence="14 15">
    <name type="scientific">Microbispora cellulosiformans</name>
    <dbReference type="NCBI Taxonomy" id="2614688"/>
    <lineage>
        <taxon>Bacteria</taxon>
        <taxon>Bacillati</taxon>
        <taxon>Actinomycetota</taxon>
        <taxon>Actinomycetes</taxon>
        <taxon>Streptosporangiales</taxon>
        <taxon>Streptosporangiaceae</taxon>
        <taxon>Microbispora</taxon>
    </lineage>
</organism>
<feature type="compositionally biased region" description="Gly residues" evidence="10">
    <location>
        <begin position="707"/>
        <end position="724"/>
    </location>
</feature>
<evidence type="ECO:0000256" key="7">
    <source>
        <dbReference type="ARBA" id="ARBA00022989"/>
    </source>
</evidence>
<keyword evidence="4 11" id="KW-0812">Transmembrane</keyword>
<feature type="compositionally biased region" description="Pro residues" evidence="10">
    <location>
        <begin position="743"/>
        <end position="766"/>
    </location>
</feature>
<evidence type="ECO:0000256" key="4">
    <source>
        <dbReference type="ARBA" id="ARBA00022692"/>
    </source>
</evidence>
<keyword evidence="15" id="KW-1185">Reference proteome</keyword>
<dbReference type="GO" id="GO:0016887">
    <property type="term" value="F:ATP hydrolysis activity"/>
    <property type="evidence" value="ECO:0007669"/>
    <property type="project" value="InterPro"/>
</dbReference>
<dbReference type="GO" id="GO:0005524">
    <property type="term" value="F:ATP binding"/>
    <property type="evidence" value="ECO:0007669"/>
    <property type="project" value="UniProtKB-KW"/>
</dbReference>
<dbReference type="GO" id="GO:0005886">
    <property type="term" value="C:plasma membrane"/>
    <property type="evidence" value="ECO:0007669"/>
    <property type="project" value="UniProtKB-SubCell"/>
</dbReference>
<feature type="compositionally biased region" description="Pro residues" evidence="10">
    <location>
        <begin position="658"/>
        <end position="688"/>
    </location>
</feature>
<feature type="transmembrane region" description="Helical" evidence="11">
    <location>
        <begin position="263"/>
        <end position="285"/>
    </location>
</feature>
<keyword evidence="2" id="KW-0813">Transport</keyword>
<keyword evidence="6 14" id="KW-0067">ATP-binding</keyword>
<gene>
    <name evidence="14" type="ORF">F5972_31825</name>
</gene>
<evidence type="ECO:0000256" key="8">
    <source>
        <dbReference type="ARBA" id="ARBA00023136"/>
    </source>
</evidence>
<accession>A0A5J5JU72</accession>
<feature type="compositionally biased region" description="Gly residues" evidence="10">
    <location>
        <begin position="689"/>
        <end position="699"/>
    </location>
</feature>
<sequence length="766" mass="79808">MIGGPGPVMIRGMGPDSPVSRQQIKPGTTRRILPYTRPYLRHIILLFSCTVINAGITVATPLLFKAVIDNGILRHDVPVVVWTSLAAAGMAVLSAGLGYAVAAYSARISEGLIYDLRTQVFDHVQRQPLAFFTRAQTGALVSRLNTDVIGAQQAVTSLLSTVASAGLTLVLVMITMFALSWQITLISLLVLPFFVLPGKLVGNRLQRLTRTMMETNAEMGSLMNERFNVTGALLAKLYGSPESETRAFSRLAAKVRDIGVRTYVYGQLLFLSITLLSALATAMVYGLGGGLAINGVFQIGTLVALATLLTRLFGPINQLSSAQSSILTALVSFDRVFEVLDLKPLIAEKPDAAPLPATSTAPDIEFDGVSFRYPAAADVSLASLESIALPAVERVGNAWTLRELSFRVPAGKLTALVGPSGAGKTTITHLVPRLYDPVEGSVRIGGRDLRDLTLDSLRDTVGMVTQDAHLFHQTIRENLLYAKPGATEEELVEACRAAQIWPLITSLPDGFDTVVGDRGYRLSGGEKQRIAMARLLLKAPPIVVLDEATAHLDSESEAALQRALKTALTGRTSLVIAHRLSTIRDADQILVIDKGQVRESGTHEELLERGGMYAELYHTQFAGRPSSLNGDSAPADDFAAGPLPVGASPHDGHFAHPGPRPLGGPYPGGPHPGGPHPGGPYPGGPGPGGPGGHGGHGPVPGGPPGPFSGGHGPGGHGAGVHGPGGPGPGGPPGPYPGGHGPGPGGPGPVPGGPPGPFHGGPPPGRP</sequence>
<dbReference type="InterPro" id="IPR039421">
    <property type="entry name" value="Type_1_exporter"/>
</dbReference>
<evidence type="ECO:0000259" key="12">
    <source>
        <dbReference type="PROSITE" id="PS50893"/>
    </source>
</evidence>
<dbReference type="InterPro" id="IPR003439">
    <property type="entry name" value="ABC_transporter-like_ATP-bd"/>
</dbReference>
<dbReference type="PROSITE" id="PS50929">
    <property type="entry name" value="ABC_TM1F"/>
    <property type="match status" value="1"/>
</dbReference>
<keyword evidence="5" id="KW-0547">Nucleotide-binding</keyword>
<dbReference type="Pfam" id="PF00005">
    <property type="entry name" value="ABC_tran"/>
    <property type="match status" value="1"/>
</dbReference>
<feature type="region of interest" description="Disordered" evidence="10">
    <location>
        <begin position="625"/>
        <end position="766"/>
    </location>
</feature>
<dbReference type="PANTHER" id="PTHR43394">
    <property type="entry name" value="ATP-DEPENDENT PERMEASE MDL1, MITOCHONDRIAL"/>
    <property type="match status" value="1"/>
</dbReference>
<name>A0A5J5JU72_9ACTN</name>
<feature type="domain" description="ABC transporter" evidence="12">
    <location>
        <begin position="384"/>
        <end position="619"/>
    </location>
</feature>
<feature type="compositionally biased region" description="Pro residues" evidence="10">
    <location>
        <begin position="725"/>
        <end position="735"/>
    </location>
</feature>
<proteinExistence type="inferred from homology"/>
<dbReference type="InterPro" id="IPR027417">
    <property type="entry name" value="P-loop_NTPase"/>
</dbReference>
<comment type="similarity">
    <text evidence="9">Belongs to the ABC transporter superfamily. Lipid exporter (TC 3.A.1.106) family.</text>
</comment>
<comment type="caution">
    <text evidence="14">The sequence shown here is derived from an EMBL/GenBank/DDBJ whole genome shotgun (WGS) entry which is preliminary data.</text>
</comment>
<feature type="transmembrane region" description="Helical" evidence="11">
    <location>
        <begin position="185"/>
        <end position="202"/>
    </location>
</feature>
<evidence type="ECO:0000256" key="3">
    <source>
        <dbReference type="ARBA" id="ARBA00022475"/>
    </source>
</evidence>